<evidence type="ECO:0000256" key="2">
    <source>
        <dbReference type="ARBA" id="ARBA00022729"/>
    </source>
</evidence>
<evidence type="ECO:0000256" key="1">
    <source>
        <dbReference type="ARBA" id="ARBA00022536"/>
    </source>
</evidence>
<protein>
    <recommendedName>
        <fullName evidence="8">EGF-like domain-containing protein</fullName>
    </recommendedName>
</protein>
<dbReference type="PANTHER" id="PTHR24039:SF28">
    <property type="entry name" value="EGF-LIKE DOMAIN-CONTAINING PROTEIN"/>
    <property type="match status" value="1"/>
</dbReference>
<dbReference type="InterPro" id="IPR000152">
    <property type="entry name" value="EGF-type_Asp/Asn_hydroxyl_site"/>
</dbReference>
<dbReference type="Proteomes" id="UP000001307">
    <property type="component" value="Unassembled WGS sequence"/>
</dbReference>
<evidence type="ECO:0000256" key="4">
    <source>
        <dbReference type="ARBA" id="ARBA00022837"/>
    </source>
</evidence>
<evidence type="ECO:0000259" key="8">
    <source>
        <dbReference type="PROSITE" id="PS50026"/>
    </source>
</evidence>
<dbReference type="OrthoDB" id="9946071at2759"/>
<keyword evidence="2" id="KW-0732">Signal</keyword>
<dbReference type="Pfam" id="PF07645">
    <property type="entry name" value="EGF_CA"/>
    <property type="match status" value="1"/>
</dbReference>
<name>E4XNX5_OIKDI</name>
<dbReference type="InterPro" id="IPR001881">
    <property type="entry name" value="EGF-like_Ca-bd_dom"/>
</dbReference>
<evidence type="ECO:0000313" key="10">
    <source>
        <dbReference type="Proteomes" id="UP000001307"/>
    </source>
</evidence>
<dbReference type="InterPro" id="IPR018097">
    <property type="entry name" value="EGF_Ca-bd_CS"/>
</dbReference>
<feature type="domain" description="EGF-like" evidence="8">
    <location>
        <begin position="260"/>
        <end position="298"/>
    </location>
</feature>
<dbReference type="InterPro" id="IPR000742">
    <property type="entry name" value="EGF"/>
</dbReference>
<dbReference type="SUPFAM" id="SSF57196">
    <property type="entry name" value="EGF/Laminin"/>
    <property type="match status" value="1"/>
</dbReference>
<evidence type="ECO:0000256" key="6">
    <source>
        <dbReference type="ARBA" id="ARBA00023180"/>
    </source>
</evidence>
<dbReference type="EMBL" id="FN653087">
    <property type="protein sequence ID" value="CBY11563.1"/>
    <property type="molecule type" value="Genomic_DNA"/>
</dbReference>
<keyword evidence="4" id="KW-0106">Calcium</keyword>
<dbReference type="SMART" id="SM00181">
    <property type="entry name" value="EGF"/>
    <property type="match status" value="4"/>
</dbReference>
<dbReference type="CDD" id="cd00054">
    <property type="entry name" value="EGF_CA"/>
    <property type="match status" value="1"/>
</dbReference>
<sequence>MRKTSLLPLSLAVGNSIEDVTCTSNVDCFSFWASCANIQLVGDAIQGNCQCLASFNYELVAFDPATVINGVSYDNACKEVLPCDKLEIELAGPCPAHSQCVMNQLSDGSMSAECECYDDYIPSNSSTFAEVGVDGVTCERVNPCSNYDCSSIPNAACAPFDSSSAQCLCESNYDSYQSIGNTWTKMTGTDQYFDNTAVDRKCVHKFPCLETECSYRQLCVTSTINGLPLAMCSCGQGFSPPAQSEGRVTAAEKLDLICQDTDECSDQTLNDCASSQDCINTDGSFVCECSSGWLPNSDDTTNTLAPCIQCDGPYASESNGACTCGGTASLSDSDNSLCVCPDTMAVSSDGASCVAGCDSRDSVLENGVCVCDSSKNMIWDETYLRCGCALGFTRSIFGDCRLPENNFIEWQNEGWSECAADGFRLRKAVVFSSVETDLTEAHPPTSETKLWFTFSRQPSIVISEECNNAAVICTDWNAEYDSGAGYCNCKSGFTDSYKGCVPWTLAEANTAMISELERRIDHIYDSGVLGDTFSEQNKTGADAFFSRTESRMSKKLTKTCSRFSIIFHGNALDEMDEIHLEFNALSGQDDDDISTIVDLVVLFDRFQRLTTWNCPGSGYGKYPKQGSKFRPKVDCESDFF</sequence>
<evidence type="ECO:0000256" key="5">
    <source>
        <dbReference type="ARBA" id="ARBA00023157"/>
    </source>
</evidence>
<evidence type="ECO:0000256" key="7">
    <source>
        <dbReference type="PROSITE-ProRule" id="PRU00076"/>
    </source>
</evidence>
<dbReference type="SMART" id="SM00179">
    <property type="entry name" value="EGF_CA"/>
    <property type="match status" value="1"/>
</dbReference>
<dbReference type="PROSITE" id="PS01187">
    <property type="entry name" value="EGF_CA"/>
    <property type="match status" value="1"/>
</dbReference>
<accession>E4XNX5</accession>
<keyword evidence="1 7" id="KW-0245">EGF-like domain</keyword>
<comment type="caution">
    <text evidence="7">Lacks conserved residue(s) required for the propagation of feature annotation.</text>
</comment>
<keyword evidence="3" id="KW-0677">Repeat</keyword>
<evidence type="ECO:0000256" key="3">
    <source>
        <dbReference type="ARBA" id="ARBA00022737"/>
    </source>
</evidence>
<dbReference type="FunFam" id="2.10.25.10:FF:000038">
    <property type="entry name" value="Fibrillin 2"/>
    <property type="match status" value="1"/>
</dbReference>
<dbReference type="GO" id="GO:0005509">
    <property type="term" value="F:calcium ion binding"/>
    <property type="evidence" value="ECO:0007669"/>
    <property type="project" value="InterPro"/>
</dbReference>
<keyword evidence="5" id="KW-1015">Disulfide bond</keyword>
<dbReference type="PROSITE" id="PS50026">
    <property type="entry name" value="EGF_3"/>
    <property type="match status" value="1"/>
</dbReference>
<evidence type="ECO:0000313" key="9">
    <source>
        <dbReference type="EMBL" id="CBY11563.1"/>
    </source>
</evidence>
<dbReference type="PROSITE" id="PS00010">
    <property type="entry name" value="ASX_HYDROXYL"/>
    <property type="match status" value="1"/>
</dbReference>
<keyword evidence="6" id="KW-0325">Glycoprotein</keyword>
<gene>
    <name evidence="9" type="ORF">GSOID_T00016730001</name>
</gene>
<dbReference type="PANTHER" id="PTHR24039">
    <property type="entry name" value="FIBRILLIN-RELATED"/>
    <property type="match status" value="1"/>
</dbReference>
<dbReference type="InterPro" id="IPR049883">
    <property type="entry name" value="NOTCH1_EGF-like"/>
</dbReference>
<dbReference type="InParanoid" id="E4XNX5"/>
<dbReference type="AlphaFoldDB" id="E4XNX5"/>
<reference evidence="9 10" key="1">
    <citation type="journal article" date="2010" name="Science">
        <title>Plasticity of animal genome architecture unmasked by rapid evolution of a pelagic tunicate.</title>
        <authorList>
            <person name="Denoeud F."/>
            <person name="Henriet S."/>
            <person name="Mungpakdee S."/>
            <person name="Aury J.M."/>
            <person name="Da Silva C."/>
            <person name="Brinkmann H."/>
            <person name="Mikhaleva J."/>
            <person name="Olsen L.C."/>
            <person name="Jubin C."/>
            <person name="Canestro C."/>
            <person name="Bouquet J.M."/>
            <person name="Danks G."/>
            <person name="Poulain J."/>
            <person name="Campsteijn C."/>
            <person name="Adamski M."/>
            <person name="Cross I."/>
            <person name="Yadetie F."/>
            <person name="Muffato M."/>
            <person name="Louis A."/>
            <person name="Butcher S."/>
            <person name="Tsagkogeorga G."/>
            <person name="Konrad A."/>
            <person name="Singh S."/>
            <person name="Jensen M.F."/>
            <person name="Cong E.H."/>
            <person name="Eikeseth-Otteraa H."/>
            <person name="Noel B."/>
            <person name="Anthouard V."/>
            <person name="Porcel B.M."/>
            <person name="Kachouri-Lafond R."/>
            <person name="Nishino A."/>
            <person name="Ugolini M."/>
            <person name="Chourrout P."/>
            <person name="Nishida H."/>
            <person name="Aasland R."/>
            <person name="Huzurbazar S."/>
            <person name="Westhof E."/>
            <person name="Delsuc F."/>
            <person name="Lehrach H."/>
            <person name="Reinhardt R."/>
            <person name="Weissenbach J."/>
            <person name="Roy S.W."/>
            <person name="Artiguenave F."/>
            <person name="Postlethwait J.H."/>
            <person name="Manak J.R."/>
            <person name="Thompson E.M."/>
            <person name="Jaillon O."/>
            <person name="Du Pasquier L."/>
            <person name="Boudinot P."/>
            <person name="Liberles D.A."/>
            <person name="Volff J.N."/>
            <person name="Philippe H."/>
            <person name="Lenhard B."/>
            <person name="Roest Crollius H."/>
            <person name="Wincker P."/>
            <person name="Chourrout D."/>
        </authorList>
    </citation>
    <scope>NUCLEOTIDE SEQUENCE [LARGE SCALE GENOMIC DNA]</scope>
</reference>
<organism evidence="9 10">
    <name type="scientific">Oikopleura dioica</name>
    <name type="common">Tunicate</name>
    <dbReference type="NCBI Taxonomy" id="34765"/>
    <lineage>
        <taxon>Eukaryota</taxon>
        <taxon>Metazoa</taxon>
        <taxon>Chordata</taxon>
        <taxon>Tunicata</taxon>
        <taxon>Appendicularia</taxon>
        <taxon>Copelata</taxon>
        <taxon>Oikopleuridae</taxon>
        <taxon>Oikopleura</taxon>
    </lineage>
</organism>
<keyword evidence="10" id="KW-1185">Reference proteome</keyword>
<proteinExistence type="predicted"/>
<dbReference type="Gene3D" id="2.10.25.10">
    <property type="entry name" value="Laminin"/>
    <property type="match status" value="1"/>
</dbReference>